<dbReference type="AlphaFoldDB" id="A0A646KLH1"/>
<dbReference type="RefSeq" id="WP_153524486.1">
    <property type="nucleotide sequence ID" value="NZ_JBEPDZ010000057.1"/>
</dbReference>
<proteinExistence type="predicted"/>
<evidence type="ECO:0000313" key="1">
    <source>
        <dbReference type="EMBL" id="MQT02898.1"/>
    </source>
</evidence>
<evidence type="ECO:0000313" key="2">
    <source>
        <dbReference type="Proteomes" id="UP000419138"/>
    </source>
</evidence>
<organism evidence="1 2">
    <name type="scientific">Streptomyces jumonjinensis</name>
    <dbReference type="NCBI Taxonomy" id="1945"/>
    <lineage>
        <taxon>Bacteria</taxon>
        <taxon>Bacillati</taxon>
        <taxon>Actinomycetota</taxon>
        <taxon>Actinomycetes</taxon>
        <taxon>Kitasatosporales</taxon>
        <taxon>Streptomycetaceae</taxon>
        <taxon>Streptomyces</taxon>
    </lineage>
</organism>
<name>A0A646KLH1_STRJU</name>
<comment type="caution">
    <text evidence="1">The sequence shown here is derived from an EMBL/GenBank/DDBJ whole genome shotgun (WGS) entry which is preliminary data.</text>
</comment>
<protein>
    <submittedName>
        <fullName evidence="1">Uncharacterized protein</fullName>
    </submittedName>
</protein>
<gene>
    <name evidence="1" type="ORF">FF041_22725</name>
</gene>
<dbReference type="EMBL" id="VCLA01000159">
    <property type="protein sequence ID" value="MQT02898.1"/>
    <property type="molecule type" value="Genomic_DNA"/>
</dbReference>
<keyword evidence="2" id="KW-1185">Reference proteome</keyword>
<accession>A0A646KLH1</accession>
<dbReference type="Proteomes" id="UP000419138">
    <property type="component" value="Unassembled WGS sequence"/>
</dbReference>
<reference evidence="1 2" key="1">
    <citation type="submission" date="2019-05" db="EMBL/GenBank/DDBJ databases">
        <title>Comparative genomics and metabolomics analyses of clavulanic acid producing Streptomyces species provides insight into specialized metabolism and evolution of beta-lactam biosynthetic gene clusters.</title>
        <authorList>
            <person name="Moore M.A."/>
            <person name="Cruz-Morales P."/>
            <person name="Barona Gomez F."/>
            <person name="Kapil T."/>
        </authorList>
    </citation>
    <scope>NUCLEOTIDE SEQUENCE [LARGE SCALE GENOMIC DNA]</scope>
    <source>
        <strain evidence="1 2">NRRL 5741</strain>
    </source>
</reference>
<sequence length="249" mass="26867">MTRRPWPTTDTLTAISDQLAVYEAEGGPPAVAVELAAALRAHIGAAVTAAESAGSATWAARQARTIALAWLRTDPHDPACPDTRYLAALATAAERIQRVVPKAPVRRSTRSAKPTEATQAATAAKLSGTARGAGVVYACIHDGRDPERLMPRLTAWVQQVHGVTVDAMEYDTGPHTRPLFERPGWRKVHQVITAGGVRLLAVPALAELTGPGSQRDRLVHALAGHGVTAMTIPRHWYPRTDPRTWRRSR</sequence>